<dbReference type="RefSeq" id="WP_377718350.1">
    <property type="nucleotide sequence ID" value="NZ_JBHSAM010000020.1"/>
</dbReference>
<comment type="caution">
    <text evidence="2">The sequence shown here is derived from an EMBL/GenBank/DDBJ whole genome shotgun (WGS) entry which is preliminary data.</text>
</comment>
<name>A0ABV8JXJ6_9BACL</name>
<keyword evidence="3" id="KW-1185">Reference proteome</keyword>
<feature type="signal peptide" evidence="1">
    <location>
        <begin position="1"/>
        <end position="25"/>
    </location>
</feature>
<evidence type="ECO:0000313" key="2">
    <source>
        <dbReference type="EMBL" id="MFC4099662.1"/>
    </source>
</evidence>
<protein>
    <recommendedName>
        <fullName evidence="4">Copper amine oxidase-like N-terminal domain-containing protein</fullName>
    </recommendedName>
</protein>
<proteinExistence type="predicted"/>
<evidence type="ECO:0000256" key="1">
    <source>
        <dbReference type="SAM" id="SignalP"/>
    </source>
</evidence>
<sequence length="170" mass="18825">MKLKRIGLTAVLAFLCAAGALPAYAAEPAKGIRIEYANGEKRDLERSDYVAQDNVLYVSPLLLSILVPFDTVSKGIAWNPVERRLLIQAFDLNAVGERSDGFTMVAGEKAFYDHVRDERFEITQEMLLTNGHVYLPLRAIAEAYDYTVEYTADGGESVVRLAANHSQSEP</sequence>
<organism evidence="2 3">
    <name type="scientific">Paenibacillus xanthanilyticus</name>
    <dbReference type="NCBI Taxonomy" id="1783531"/>
    <lineage>
        <taxon>Bacteria</taxon>
        <taxon>Bacillati</taxon>
        <taxon>Bacillota</taxon>
        <taxon>Bacilli</taxon>
        <taxon>Bacillales</taxon>
        <taxon>Paenibacillaceae</taxon>
        <taxon>Paenibacillus</taxon>
    </lineage>
</organism>
<dbReference type="Proteomes" id="UP001595715">
    <property type="component" value="Unassembled WGS sequence"/>
</dbReference>
<keyword evidence="1" id="KW-0732">Signal</keyword>
<reference evidence="3" key="1">
    <citation type="journal article" date="2019" name="Int. J. Syst. Evol. Microbiol.">
        <title>The Global Catalogue of Microorganisms (GCM) 10K type strain sequencing project: providing services to taxonomists for standard genome sequencing and annotation.</title>
        <authorList>
            <consortium name="The Broad Institute Genomics Platform"/>
            <consortium name="The Broad Institute Genome Sequencing Center for Infectious Disease"/>
            <person name="Wu L."/>
            <person name="Ma J."/>
        </authorList>
    </citation>
    <scope>NUCLEOTIDE SEQUENCE [LARGE SCALE GENOMIC DNA]</scope>
    <source>
        <strain evidence="3">IBRC-M 10987</strain>
    </source>
</reference>
<gene>
    <name evidence="2" type="ORF">ACFOZ8_08335</name>
</gene>
<feature type="chain" id="PRO_5045573599" description="Copper amine oxidase-like N-terminal domain-containing protein" evidence="1">
    <location>
        <begin position="26"/>
        <end position="170"/>
    </location>
</feature>
<dbReference type="EMBL" id="JBHSAM010000020">
    <property type="protein sequence ID" value="MFC4099662.1"/>
    <property type="molecule type" value="Genomic_DNA"/>
</dbReference>
<evidence type="ECO:0000313" key="3">
    <source>
        <dbReference type="Proteomes" id="UP001595715"/>
    </source>
</evidence>
<accession>A0ABV8JXJ6</accession>
<evidence type="ECO:0008006" key="4">
    <source>
        <dbReference type="Google" id="ProtNLM"/>
    </source>
</evidence>